<dbReference type="PANTHER" id="PTHR22916:SF3">
    <property type="entry name" value="UDP-GLCNAC:BETAGAL BETA-1,3-N-ACETYLGLUCOSAMINYLTRANSFERASE-LIKE PROTEIN 1"/>
    <property type="match status" value="1"/>
</dbReference>
<sequence length="343" mass="39977">MHFTILQSVYKKDSPDFLEECFTSIATNTLLPECIILVKDGPLTDELESVIFAWQQKLPLYVVGYSENHGLAYALNYGLQFCKTELIARMDSDDICYPDRFEKQVLFFEMHKDTVILGSGIEEFYLDGKGREYRKIRLYPKRTERKSKTLYRGTPIAHPSVMMKTELLKKYKYNIDTKCNEDIDLWLRILGDGYIIKTLQEPLVHFRITDATFHRRSASKAFTEFVICSKYLNTVNGINKSSILPVLKLLTRFLPNKLNKKLYLSKKRENLFLEKYMNLKVLSSYVFMKNGHLFEALLEFEENDTLLIKAKQLDTDINNIIEIPASEVILYKTNENSDIALHV</sequence>
<dbReference type="SUPFAM" id="SSF53448">
    <property type="entry name" value="Nucleotide-diphospho-sugar transferases"/>
    <property type="match status" value="1"/>
</dbReference>
<dbReference type="InterPro" id="IPR029044">
    <property type="entry name" value="Nucleotide-diphossugar_trans"/>
</dbReference>
<organism evidence="2 3">
    <name type="scientific">Treponema brennaborense (strain DSM 12168 / CIP 105900 / DD5/3)</name>
    <dbReference type="NCBI Taxonomy" id="906968"/>
    <lineage>
        <taxon>Bacteria</taxon>
        <taxon>Pseudomonadati</taxon>
        <taxon>Spirochaetota</taxon>
        <taxon>Spirochaetia</taxon>
        <taxon>Spirochaetales</taxon>
        <taxon>Treponemataceae</taxon>
        <taxon>Treponema</taxon>
    </lineage>
</organism>
<keyword evidence="3" id="KW-1185">Reference proteome</keyword>
<dbReference type="eggNOG" id="COG1215">
    <property type="taxonomic scope" value="Bacteria"/>
</dbReference>
<evidence type="ECO:0000313" key="3">
    <source>
        <dbReference type="Proteomes" id="UP000006546"/>
    </source>
</evidence>
<name>F4LNM8_TREBD</name>
<dbReference type="InterPro" id="IPR001173">
    <property type="entry name" value="Glyco_trans_2-like"/>
</dbReference>
<dbReference type="RefSeq" id="WP_013757601.1">
    <property type="nucleotide sequence ID" value="NC_015500.1"/>
</dbReference>
<dbReference type="Proteomes" id="UP000006546">
    <property type="component" value="Chromosome"/>
</dbReference>
<gene>
    <name evidence="2" type="ordered locus">Trebr_0438</name>
</gene>
<dbReference type="EMBL" id="CP002696">
    <property type="protein sequence ID" value="AEE15882.1"/>
    <property type="molecule type" value="Genomic_DNA"/>
</dbReference>
<reference evidence="3" key="1">
    <citation type="submission" date="2011-04" db="EMBL/GenBank/DDBJ databases">
        <title>The complete genome of Treponema brennaborense DSM 12168.</title>
        <authorList>
            <person name="Lucas S."/>
            <person name="Han J."/>
            <person name="Lapidus A."/>
            <person name="Bruce D."/>
            <person name="Goodwin L."/>
            <person name="Pitluck S."/>
            <person name="Peters L."/>
            <person name="Kyrpides N."/>
            <person name="Mavromatis K."/>
            <person name="Ivanova N."/>
            <person name="Mikhailova N."/>
            <person name="Pagani I."/>
            <person name="Teshima H."/>
            <person name="Detter J.C."/>
            <person name="Tapia R."/>
            <person name="Han C."/>
            <person name="Land M."/>
            <person name="Hauser L."/>
            <person name="Markowitz V."/>
            <person name="Cheng J.-F."/>
            <person name="Hugenholtz P."/>
            <person name="Woyke T."/>
            <person name="Wu D."/>
            <person name="Gronow S."/>
            <person name="Wellnitz S."/>
            <person name="Brambilla E."/>
            <person name="Klenk H.-P."/>
            <person name="Eisen J.A."/>
        </authorList>
    </citation>
    <scope>NUCLEOTIDE SEQUENCE [LARGE SCALE GENOMIC DNA]</scope>
    <source>
        <strain evidence="3">DSM 12168 / CIP 105900 / DD5/3</strain>
    </source>
</reference>
<keyword evidence="2" id="KW-0808">Transferase</keyword>
<dbReference type="PANTHER" id="PTHR22916">
    <property type="entry name" value="GLYCOSYLTRANSFERASE"/>
    <property type="match status" value="1"/>
</dbReference>
<dbReference type="Gene3D" id="3.90.550.10">
    <property type="entry name" value="Spore Coat Polysaccharide Biosynthesis Protein SpsA, Chain A"/>
    <property type="match status" value="1"/>
</dbReference>
<evidence type="ECO:0000313" key="2">
    <source>
        <dbReference type="EMBL" id="AEE15882.1"/>
    </source>
</evidence>
<dbReference type="HOGENOM" id="CLU_025996_0_9_12"/>
<dbReference type="AlphaFoldDB" id="F4LNM8"/>
<dbReference type="GO" id="GO:0016758">
    <property type="term" value="F:hexosyltransferase activity"/>
    <property type="evidence" value="ECO:0007669"/>
    <property type="project" value="UniProtKB-ARBA"/>
</dbReference>
<dbReference type="Pfam" id="PF00535">
    <property type="entry name" value="Glycos_transf_2"/>
    <property type="match status" value="1"/>
</dbReference>
<protein>
    <submittedName>
        <fullName evidence="2">Glycosyl transferase family 2</fullName>
    </submittedName>
</protein>
<feature type="domain" description="Glycosyltransferase 2-like" evidence="1">
    <location>
        <begin position="10"/>
        <end position="170"/>
    </location>
</feature>
<dbReference type="KEGG" id="tbe:Trebr_0438"/>
<dbReference type="STRING" id="906968.Trebr_0438"/>
<evidence type="ECO:0000259" key="1">
    <source>
        <dbReference type="Pfam" id="PF00535"/>
    </source>
</evidence>
<accession>F4LNM8</accession>
<proteinExistence type="predicted"/>
<dbReference type="OrthoDB" id="356982at2"/>